<gene>
    <name evidence="1" type="ORF">KCG35_18610</name>
</gene>
<sequence length="160" mass="19122">MKIATEFIILHEDGEMPKEEQFCPSLWLGDDYDSDGDYYYDHIDGRWTSLLIKKKEENEKNTVLEVSVYREKNRDYDPSVLEVDDLKRFITYRNNGRYSMNSEICSISNLCITSIRFETHSIMHYQEFLSTVFFFLNYTRGILINFDELNADGFKRKFIE</sequence>
<dbReference type="EMBL" id="JAGSOY010000060">
    <property type="protein sequence ID" value="MBU2713082.1"/>
    <property type="molecule type" value="Genomic_DNA"/>
</dbReference>
<dbReference type="RefSeq" id="WP_215821319.1">
    <property type="nucleotide sequence ID" value="NZ_JAGSOY010000060.1"/>
</dbReference>
<organism evidence="1 2">
    <name type="scientific">Zooshikella harenae</name>
    <dbReference type="NCBI Taxonomy" id="2827238"/>
    <lineage>
        <taxon>Bacteria</taxon>
        <taxon>Pseudomonadati</taxon>
        <taxon>Pseudomonadota</taxon>
        <taxon>Gammaproteobacteria</taxon>
        <taxon>Oceanospirillales</taxon>
        <taxon>Zooshikellaceae</taxon>
        <taxon>Zooshikella</taxon>
    </lineage>
</organism>
<dbReference type="Proteomes" id="UP000690515">
    <property type="component" value="Unassembled WGS sequence"/>
</dbReference>
<comment type="caution">
    <text evidence="1">The sequence shown here is derived from an EMBL/GenBank/DDBJ whole genome shotgun (WGS) entry which is preliminary data.</text>
</comment>
<proteinExistence type="predicted"/>
<evidence type="ECO:0000313" key="1">
    <source>
        <dbReference type="EMBL" id="MBU2713082.1"/>
    </source>
</evidence>
<keyword evidence="2" id="KW-1185">Reference proteome</keyword>
<reference evidence="1 2" key="1">
    <citation type="submission" date="2021-04" db="EMBL/GenBank/DDBJ databases">
        <authorList>
            <person name="Pira H."/>
            <person name="Risdian C."/>
            <person name="Wink J."/>
        </authorList>
    </citation>
    <scope>NUCLEOTIDE SEQUENCE [LARGE SCALE GENOMIC DNA]</scope>
    <source>
        <strain evidence="1 2">WH53</strain>
    </source>
</reference>
<accession>A0ABS5ZJA9</accession>
<name>A0ABS5ZJA9_9GAMM</name>
<evidence type="ECO:0000313" key="2">
    <source>
        <dbReference type="Proteomes" id="UP000690515"/>
    </source>
</evidence>
<protein>
    <submittedName>
        <fullName evidence="1">Uncharacterized protein</fullName>
    </submittedName>
</protein>